<dbReference type="EMBL" id="FP929094">
    <property type="protein sequence ID" value="CBX92404.1"/>
    <property type="molecule type" value="Genomic_DNA"/>
</dbReference>
<dbReference type="InParanoid" id="E4ZM55"/>
<proteinExistence type="predicted"/>
<dbReference type="Proteomes" id="UP000002668">
    <property type="component" value="Genome"/>
</dbReference>
<accession>E4ZM55</accession>
<keyword evidence="2" id="KW-1185">Reference proteome</keyword>
<gene>
    <name evidence="1" type="ORF">LEMA_P051100.1</name>
</gene>
<evidence type="ECO:0000313" key="2">
    <source>
        <dbReference type="Proteomes" id="UP000002668"/>
    </source>
</evidence>
<dbReference type="VEuPathDB" id="FungiDB:LEMA_P051100.1"/>
<organism evidence="2">
    <name type="scientific">Leptosphaeria maculans (strain JN3 / isolate v23.1.3 / race Av1-4-5-6-7-8)</name>
    <name type="common">Blackleg fungus</name>
    <name type="synonym">Phoma lingam</name>
    <dbReference type="NCBI Taxonomy" id="985895"/>
    <lineage>
        <taxon>Eukaryota</taxon>
        <taxon>Fungi</taxon>
        <taxon>Dikarya</taxon>
        <taxon>Ascomycota</taxon>
        <taxon>Pezizomycotina</taxon>
        <taxon>Dothideomycetes</taxon>
        <taxon>Pleosporomycetidae</taxon>
        <taxon>Pleosporales</taxon>
        <taxon>Pleosporineae</taxon>
        <taxon>Leptosphaeriaceae</taxon>
        <taxon>Plenodomus</taxon>
        <taxon>Plenodomus lingam/Leptosphaeria maculans species complex</taxon>
    </lineage>
</organism>
<dbReference type="AlphaFoldDB" id="E4ZM55"/>
<protein>
    <submittedName>
        <fullName evidence="1">Predicted protein</fullName>
    </submittedName>
</protein>
<evidence type="ECO:0000313" key="1">
    <source>
        <dbReference type="EMBL" id="CBX92404.1"/>
    </source>
</evidence>
<name>E4ZM55_LEPMJ</name>
<dbReference type="HOGENOM" id="CLU_1806512_0_0_1"/>
<sequence>MAIQEPAPQKHSACNASRAAILHLLQRLKPSGFLRKATDCCLQYPGRRGRQVPSGVSNSGSTVDNPVSLCHETACYTWSFMKPLFSIFDNPASTNSHVLTLVHQLTALTLHRHPTALDMGLEHKALPGPDPNRDRAIRIGYLG</sequence>
<reference evidence="2" key="1">
    <citation type="journal article" date="2011" name="Nat. Commun.">
        <title>Effector diversification within compartments of the Leptosphaeria maculans genome affected by Repeat-Induced Point mutations.</title>
        <authorList>
            <person name="Rouxel T."/>
            <person name="Grandaubert J."/>
            <person name="Hane J.K."/>
            <person name="Hoede C."/>
            <person name="van de Wouw A.P."/>
            <person name="Couloux A."/>
            <person name="Dominguez V."/>
            <person name="Anthouard V."/>
            <person name="Bally P."/>
            <person name="Bourras S."/>
            <person name="Cozijnsen A.J."/>
            <person name="Ciuffetti L.M."/>
            <person name="Degrave A."/>
            <person name="Dilmaghani A."/>
            <person name="Duret L."/>
            <person name="Fudal I."/>
            <person name="Goodwin S.B."/>
            <person name="Gout L."/>
            <person name="Glaser N."/>
            <person name="Linglin J."/>
            <person name="Kema G.H.J."/>
            <person name="Lapalu N."/>
            <person name="Lawrence C.B."/>
            <person name="May K."/>
            <person name="Meyer M."/>
            <person name="Ollivier B."/>
            <person name="Poulain J."/>
            <person name="Schoch C.L."/>
            <person name="Simon A."/>
            <person name="Spatafora J.W."/>
            <person name="Stachowiak A."/>
            <person name="Turgeon B.G."/>
            <person name="Tyler B.M."/>
            <person name="Vincent D."/>
            <person name="Weissenbach J."/>
            <person name="Amselem J."/>
            <person name="Quesneville H."/>
            <person name="Oliver R.P."/>
            <person name="Wincker P."/>
            <person name="Balesdent M.-H."/>
            <person name="Howlett B.J."/>
        </authorList>
    </citation>
    <scope>NUCLEOTIDE SEQUENCE [LARGE SCALE GENOMIC DNA]</scope>
    <source>
        <strain evidence="2">JN3 / isolate v23.1.3 / race Av1-4-5-6-7-8</strain>
    </source>
</reference>